<comment type="caution">
    <text evidence="2">The sequence shown here is derived from an EMBL/GenBank/DDBJ whole genome shotgun (WGS) entry which is preliminary data.</text>
</comment>
<dbReference type="AlphaFoldDB" id="A0A8H9M2K3"/>
<dbReference type="NCBIfam" id="TIGR02292">
    <property type="entry name" value="ygfB_yecA"/>
    <property type="match status" value="1"/>
</dbReference>
<protein>
    <submittedName>
        <fullName evidence="2">UPF0149 protein YgfB</fullName>
    </submittedName>
</protein>
<dbReference type="Pfam" id="PF03695">
    <property type="entry name" value="UPF0149"/>
    <property type="match status" value="1"/>
</dbReference>
<gene>
    <name evidence="2" type="primary">ygfB</name>
    <name evidence="2" type="ORF">GCM10011274_02120</name>
</gene>
<comment type="similarity">
    <text evidence="1">Belongs to the UPF0149 family.</text>
</comment>
<dbReference type="InterPro" id="IPR011978">
    <property type="entry name" value="YgfB-like"/>
</dbReference>
<dbReference type="PANTHER" id="PTHR37528:SF1">
    <property type="entry name" value="UPF0149 PROTEIN YGFB"/>
    <property type="match status" value="1"/>
</dbReference>
<evidence type="ECO:0000313" key="3">
    <source>
        <dbReference type="Proteomes" id="UP000622604"/>
    </source>
</evidence>
<evidence type="ECO:0000256" key="1">
    <source>
        <dbReference type="ARBA" id="ARBA00038308"/>
    </source>
</evidence>
<dbReference type="Proteomes" id="UP000622604">
    <property type="component" value="Unassembled WGS sequence"/>
</dbReference>
<name>A0A8H9M2K3_9ALTE</name>
<organism evidence="2 3">
    <name type="scientific">Paraglaciecola chathamensis</name>
    <dbReference type="NCBI Taxonomy" id="368405"/>
    <lineage>
        <taxon>Bacteria</taxon>
        <taxon>Pseudomonadati</taxon>
        <taxon>Pseudomonadota</taxon>
        <taxon>Gammaproteobacteria</taxon>
        <taxon>Alteromonadales</taxon>
        <taxon>Alteromonadaceae</taxon>
        <taxon>Paraglaciecola</taxon>
    </lineage>
</organism>
<dbReference type="SUPFAM" id="SSF101327">
    <property type="entry name" value="YgfB-like"/>
    <property type="match status" value="1"/>
</dbReference>
<dbReference type="InterPro" id="IPR036255">
    <property type="entry name" value="YgfB-like_sf"/>
</dbReference>
<reference evidence="2 3" key="1">
    <citation type="journal article" date="2014" name="Int. J. Syst. Evol. Microbiol.">
        <title>Complete genome sequence of Corynebacterium casei LMG S-19264T (=DSM 44701T), isolated from a smear-ripened cheese.</title>
        <authorList>
            <consortium name="US DOE Joint Genome Institute (JGI-PGF)"/>
            <person name="Walter F."/>
            <person name="Albersmeier A."/>
            <person name="Kalinowski J."/>
            <person name="Ruckert C."/>
        </authorList>
    </citation>
    <scope>NUCLEOTIDE SEQUENCE [LARGE SCALE GENOMIC DNA]</scope>
    <source>
        <strain evidence="2 3">KCTC 32337</strain>
    </source>
</reference>
<dbReference type="Gene3D" id="1.20.120.740">
    <property type="entry name" value="YgfB uncharacterised protein family UPF0149, PF03695"/>
    <property type="match status" value="1"/>
</dbReference>
<dbReference type="EMBL" id="BMZC01000001">
    <property type="protein sequence ID" value="GGZ47980.1"/>
    <property type="molecule type" value="Genomic_DNA"/>
</dbReference>
<dbReference type="PANTHER" id="PTHR37528">
    <property type="entry name" value="UPF0149 PROTEIN YGFB"/>
    <property type="match status" value="1"/>
</dbReference>
<accession>A0A8H9M2K3</accession>
<evidence type="ECO:0000313" key="2">
    <source>
        <dbReference type="EMBL" id="GGZ47980.1"/>
    </source>
</evidence>
<dbReference type="GO" id="GO:0005829">
    <property type="term" value="C:cytosol"/>
    <property type="evidence" value="ECO:0007669"/>
    <property type="project" value="TreeGrafter"/>
</dbReference>
<sequence length="204" mass="22917">MHDVRIELLTRWDNALNTEEQKYELITAALQRNNILASAAEIQGVLCGMLGGGMPLEAQDWVEAIADFVNQGEPLAKEVQEQLVNLYNQTCQQLVESDFSLVLCLPDDAAPINERGQALLEWVQGFMLGFGLFQDDLTKCSPDVKEALEDFAEIARMDEEMAEGEEFEQALFEVVEYVRVSAMLCFNELGKSPEEQQSQPKTVH</sequence>
<proteinExistence type="inferred from homology"/>